<reference evidence="3" key="1">
    <citation type="submission" date="2022-12" db="EMBL/GenBank/DDBJ databases">
        <title>Reference genome sequencing for broad-spectrum identification of bacterial and archaeal isolates by mass spectrometry.</title>
        <authorList>
            <person name="Sekiguchi Y."/>
            <person name="Tourlousse D.M."/>
        </authorList>
    </citation>
    <scope>NUCLEOTIDE SEQUENCE</scope>
    <source>
        <strain evidence="3">ASRB1</strain>
    </source>
</reference>
<evidence type="ECO:0000256" key="1">
    <source>
        <dbReference type="SAM" id="MobiDB-lite"/>
    </source>
</evidence>
<comment type="caution">
    <text evidence="3">The sequence shown here is derived from an EMBL/GenBank/DDBJ whole genome shotgun (WGS) entry which is preliminary data.</text>
</comment>
<dbReference type="Proteomes" id="UP001144372">
    <property type="component" value="Unassembled WGS sequence"/>
</dbReference>
<keyword evidence="2" id="KW-0732">Signal</keyword>
<evidence type="ECO:0000313" key="3">
    <source>
        <dbReference type="EMBL" id="GLI33779.1"/>
    </source>
</evidence>
<organism evidence="3 4">
    <name type="scientific">Desulforhabdus amnigena</name>
    <dbReference type="NCBI Taxonomy" id="40218"/>
    <lineage>
        <taxon>Bacteria</taxon>
        <taxon>Pseudomonadati</taxon>
        <taxon>Thermodesulfobacteriota</taxon>
        <taxon>Syntrophobacteria</taxon>
        <taxon>Syntrophobacterales</taxon>
        <taxon>Syntrophobacteraceae</taxon>
        <taxon>Desulforhabdus</taxon>
    </lineage>
</organism>
<dbReference type="EMBL" id="BSDR01000001">
    <property type="protein sequence ID" value="GLI33779.1"/>
    <property type="molecule type" value="Genomic_DNA"/>
</dbReference>
<name>A0A9W6CWC7_9BACT</name>
<feature type="region of interest" description="Disordered" evidence="1">
    <location>
        <begin position="28"/>
        <end position="63"/>
    </location>
</feature>
<feature type="signal peptide" evidence="2">
    <location>
        <begin position="1"/>
        <end position="24"/>
    </location>
</feature>
<feature type="chain" id="PRO_5040812441" evidence="2">
    <location>
        <begin position="25"/>
        <end position="63"/>
    </location>
</feature>
<proteinExistence type="predicted"/>
<keyword evidence="4" id="KW-1185">Reference proteome</keyword>
<dbReference type="AlphaFoldDB" id="A0A9W6CWC7"/>
<accession>A0A9W6CWC7</accession>
<evidence type="ECO:0000313" key="4">
    <source>
        <dbReference type="Proteomes" id="UP001144372"/>
    </source>
</evidence>
<evidence type="ECO:0000256" key="2">
    <source>
        <dbReference type="SAM" id="SignalP"/>
    </source>
</evidence>
<protein>
    <submittedName>
        <fullName evidence="3">Uncharacterized protein</fullName>
    </submittedName>
</protein>
<gene>
    <name evidence="3" type="ORF">DAMNIGENAA_12120</name>
</gene>
<sequence length="63" mass="7011">MKMTRIFTTIVMAWLMIAATTVRVSPINPQDPVRGPTNSSPQVHIAPNGDRVGHYPPYFYPGN</sequence>